<keyword evidence="12" id="KW-1185">Reference proteome</keyword>
<feature type="domain" description="C2H2-type" evidence="10">
    <location>
        <begin position="21"/>
        <end position="50"/>
    </location>
</feature>
<dbReference type="FunFam" id="3.30.160.60:FF:002343">
    <property type="entry name" value="Zinc finger protein 33A"/>
    <property type="match status" value="1"/>
</dbReference>
<dbReference type="InParanoid" id="A0A1Y1YKT4"/>
<evidence type="ECO:0000256" key="1">
    <source>
        <dbReference type="ARBA" id="ARBA00004123"/>
    </source>
</evidence>
<evidence type="ECO:0000256" key="9">
    <source>
        <dbReference type="PROSITE-ProRule" id="PRU00042"/>
    </source>
</evidence>
<evidence type="ECO:0000256" key="8">
    <source>
        <dbReference type="ARBA" id="ARBA00038089"/>
    </source>
</evidence>
<dbReference type="PANTHER" id="PTHR47257">
    <property type="entry name" value="PH-RESPONSE TRANSCRIPTION FACTOR PACC/RIM101"/>
    <property type="match status" value="1"/>
</dbReference>
<evidence type="ECO:0000256" key="2">
    <source>
        <dbReference type="ARBA" id="ARBA00022491"/>
    </source>
</evidence>
<comment type="subcellular location">
    <subcellularLocation>
        <location evidence="1">Nucleus</location>
    </subcellularLocation>
</comment>
<organism evidence="11 12">
    <name type="scientific">Basidiobolus meristosporus CBS 931.73</name>
    <dbReference type="NCBI Taxonomy" id="1314790"/>
    <lineage>
        <taxon>Eukaryota</taxon>
        <taxon>Fungi</taxon>
        <taxon>Fungi incertae sedis</taxon>
        <taxon>Zoopagomycota</taxon>
        <taxon>Entomophthoromycotina</taxon>
        <taxon>Basidiobolomycetes</taxon>
        <taxon>Basidiobolales</taxon>
        <taxon>Basidiobolaceae</taxon>
        <taxon>Basidiobolus</taxon>
    </lineage>
</organism>
<dbReference type="InterPro" id="IPR013087">
    <property type="entry name" value="Znf_C2H2_type"/>
</dbReference>
<feature type="domain" description="C2H2-type" evidence="10">
    <location>
        <begin position="51"/>
        <end position="73"/>
    </location>
</feature>
<comment type="caution">
    <text evidence="11">The sequence shown here is derived from an EMBL/GenBank/DDBJ whole genome shotgun (WGS) entry which is preliminary data.</text>
</comment>
<keyword evidence="7" id="KW-0539">Nucleus</keyword>
<dbReference type="PANTHER" id="PTHR47257:SF1">
    <property type="entry name" value="PH-RESPONSE TRANSCRIPTION FACTOR PACC_RIM101"/>
    <property type="match status" value="1"/>
</dbReference>
<dbReference type="SUPFAM" id="SSF57667">
    <property type="entry name" value="beta-beta-alpha zinc fingers"/>
    <property type="match status" value="1"/>
</dbReference>
<evidence type="ECO:0000259" key="10">
    <source>
        <dbReference type="PROSITE" id="PS50157"/>
    </source>
</evidence>
<dbReference type="OrthoDB" id="6155966at2759"/>
<sequence length="131" mass="15261">MLYIHLTEFHVGRKSTNNLCLTCHWDDCTVKTIKRDHITSHLRIHIPLKPFVCKNCLKTFKRRQDLKKHEKIHEPHFRKQSHLIPTTIFSCHRTACVVPIMRATPASAPISPPNNIPEFSDGIVFRCFLIP</sequence>
<dbReference type="AlphaFoldDB" id="A0A1Y1YKT4"/>
<accession>A0A1Y1YKT4</accession>
<keyword evidence="4" id="KW-0677">Repeat</keyword>
<gene>
    <name evidence="11" type="ORF">K493DRAFT_213956</name>
</gene>
<keyword evidence="5 9" id="KW-0863">Zinc-finger</keyword>
<evidence type="ECO:0000256" key="7">
    <source>
        <dbReference type="ARBA" id="ARBA00023242"/>
    </source>
</evidence>
<dbReference type="InterPro" id="IPR036236">
    <property type="entry name" value="Znf_C2H2_sf"/>
</dbReference>
<keyword evidence="2" id="KW-0678">Repressor</keyword>
<evidence type="ECO:0000313" key="12">
    <source>
        <dbReference type="Proteomes" id="UP000193498"/>
    </source>
</evidence>
<dbReference type="Proteomes" id="UP000193498">
    <property type="component" value="Unassembled WGS sequence"/>
</dbReference>
<keyword evidence="3" id="KW-0479">Metal-binding</keyword>
<keyword evidence="6" id="KW-0862">Zinc</keyword>
<evidence type="ECO:0000256" key="6">
    <source>
        <dbReference type="ARBA" id="ARBA00022833"/>
    </source>
</evidence>
<proteinExistence type="inferred from homology"/>
<dbReference type="InterPro" id="IPR050806">
    <property type="entry name" value="pacC/RIM101"/>
</dbReference>
<dbReference type="GO" id="GO:0005634">
    <property type="term" value="C:nucleus"/>
    <property type="evidence" value="ECO:0007669"/>
    <property type="project" value="UniProtKB-SubCell"/>
</dbReference>
<dbReference type="PROSITE" id="PS50157">
    <property type="entry name" value="ZINC_FINGER_C2H2_2"/>
    <property type="match status" value="2"/>
</dbReference>
<dbReference type="SMART" id="SM00355">
    <property type="entry name" value="ZnF_C2H2"/>
    <property type="match status" value="2"/>
</dbReference>
<dbReference type="Gene3D" id="3.30.160.60">
    <property type="entry name" value="Classic Zinc Finger"/>
    <property type="match status" value="2"/>
</dbReference>
<dbReference type="EMBL" id="MCFE01000110">
    <property type="protein sequence ID" value="ORX98637.1"/>
    <property type="molecule type" value="Genomic_DNA"/>
</dbReference>
<dbReference type="GO" id="GO:0045944">
    <property type="term" value="P:positive regulation of transcription by RNA polymerase II"/>
    <property type="evidence" value="ECO:0007669"/>
    <property type="project" value="TreeGrafter"/>
</dbReference>
<evidence type="ECO:0000256" key="3">
    <source>
        <dbReference type="ARBA" id="ARBA00022723"/>
    </source>
</evidence>
<name>A0A1Y1YKT4_9FUNG</name>
<reference evidence="11 12" key="1">
    <citation type="submission" date="2016-07" db="EMBL/GenBank/DDBJ databases">
        <title>Pervasive Adenine N6-methylation of Active Genes in Fungi.</title>
        <authorList>
            <consortium name="DOE Joint Genome Institute"/>
            <person name="Mondo S.J."/>
            <person name="Dannebaum R.O."/>
            <person name="Kuo R.C."/>
            <person name="Labutti K."/>
            <person name="Haridas S."/>
            <person name="Kuo A."/>
            <person name="Salamov A."/>
            <person name="Ahrendt S.R."/>
            <person name="Lipzen A."/>
            <person name="Sullivan W."/>
            <person name="Andreopoulos W.B."/>
            <person name="Clum A."/>
            <person name="Lindquist E."/>
            <person name="Daum C."/>
            <person name="Ramamoorthy G.K."/>
            <person name="Gryganskyi A."/>
            <person name="Culley D."/>
            <person name="Magnuson J.K."/>
            <person name="James T.Y."/>
            <person name="O'Malley M.A."/>
            <person name="Stajich J.E."/>
            <person name="Spatafora J.W."/>
            <person name="Visel A."/>
            <person name="Grigoriev I.V."/>
        </authorList>
    </citation>
    <scope>NUCLEOTIDE SEQUENCE [LARGE SCALE GENOMIC DNA]</scope>
    <source>
        <strain evidence="11 12">CBS 931.73</strain>
    </source>
</reference>
<evidence type="ECO:0000256" key="5">
    <source>
        <dbReference type="ARBA" id="ARBA00022771"/>
    </source>
</evidence>
<dbReference type="STRING" id="1314790.A0A1Y1YKT4"/>
<evidence type="ECO:0000256" key="4">
    <source>
        <dbReference type="ARBA" id="ARBA00022737"/>
    </source>
</evidence>
<protein>
    <recommendedName>
        <fullName evidence="10">C2H2-type domain-containing protein</fullName>
    </recommendedName>
</protein>
<dbReference type="GO" id="GO:0008270">
    <property type="term" value="F:zinc ion binding"/>
    <property type="evidence" value="ECO:0007669"/>
    <property type="project" value="UniProtKB-KW"/>
</dbReference>
<dbReference type="PROSITE" id="PS00028">
    <property type="entry name" value="ZINC_FINGER_C2H2_1"/>
    <property type="match status" value="1"/>
</dbReference>
<comment type="similarity">
    <text evidence="8">Belongs to the pacC/RIM101 family.</text>
</comment>
<evidence type="ECO:0000313" key="11">
    <source>
        <dbReference type="EMBL" id="ORX98637.1"/>
    </source>
</evidence>